<proteinExistence type="predicted"/>
<evidence type="ECO:0000313" key="1">
    <source>
        <dbReference type="EMBL" id="HIS82785.1"/>
    </source>
</evidence>
<gene>
    <name evidence="1" type="ORF">IAD41_04180</name>
</gene>
<reference evidence="1" key="1">
    <citation type="submission" date="2020-10" db="EMBL/GenBank/DDBJ databases">
        <authorList>
            <person name="Gilroy R."/>
        </authorList>
    </citation>
    <scope>NUCLEOTIDE SEQUENCE</scope>
    <source>
        <strain evidence="1">CHK152-2994</strain>
    </source>
</reference>
<reference evidence="1" key="2">
    <citation type="journal article" date="2021" name="PeerJ">
        <title>Extensive microbial diversity within the chicken gut microbiome revealed by metagenomics and culture.</title>
        <authorList>
            <person name="Gilroy R."/>
            <person name="Ravi A."/>
            <person name="Getino M."/>
            <person name="Pursley I."/>
            <person name="Horton D.L."/>
            <person name="Alikhan N.F."/>
            <person name="Baker D."/>
            <person name="Gharbi K."/>
            <person name="Hall N."/>
            <person name="Watson M."/>
            <person name="Adriaenssens E.M."/>
            <person name="Foster-Nyarko E."/>
            <person name="Jarju S."/>
            <person name="Secka A."/>
            <person name="Antonio M."/>
            <person name="Oren A."/>
            <person name="Chaudhuri R.R."/>
            <person name="La Ragione R."/>
            <person name="Hildebrand F."/>
            <person name="Pallen M.J."/>
        </authorList>
    </citation>
    <scope>NUCLEOTIDE SEQUENCE</scope>
    <source>
        <strain evidence="1">CHK152-2994</strain>
    </source>
</reference>
<accession>A0A9D1FVN0</accession>
<evidence type="ECO:0000313" key="2">
    <source>
        <dbReference type="Proteomes" id="UP000824139"/>
    </source>
</evidence>
<dbReference type="EMBL" id="DVJO01000090">
    <property type="protein sequence ID" value="HIS82785.1"/>
    <property type="molecule type" value="Genomic_DNA"/>
</dbReference>
<dbReference type="AlphaFoldDB" id="A0A9D1FVN0"/>
<dbReference type="Proteomes" id="UP000824139">
    <property type="component" value="Unassembled WGS sequence"/>
</dbReference>
<protein>
    <submittedName>
        <fullName evidence="1">Uncharacterized protein</fullName>
    </submittedName>
</protein>
<sequence>MTTNIFARTSQQQAATSTIKSKKSGTAETAGSLASKSEKSYLAMNSYDTIQINSPYSLNIDFSNYSNVEDGSSANSGFLGGFANAVALIGTDCSGLAGAGVCAGASAGSTSCGGGGGFTSFV</sequence>
<organism evidence="1 2">
    <name type="scientific">Candidatus Scatenecus faecavium</name>
    <dbReference type="NCBI Taxonomy" id="2840915"/>
    <lineage>
        <taxon>Bacteria</taxon>
        <taxon>Candidatus Scatenecus</taxon>
    </lineage>
</organism>
<name>A0A9D1FVN0_9BACT</name>
<comment type="caution">
    <text evidence="1">The sequence shown here is derived from an EMBL/GenBank/DDBJ whole genome shotgun (WGS) entry which is preliminary data.</text>
</comment>